<evidence type="ECO:0000313" key="2">
    <source>
        <dbReference type="EMBL" id="EKC69403.1"/>
    </source>
</evidence>
<dbReference type="EMBL" id="AJWY01005517">
    <property type="protein sequence ID" value="EKC69403.1"/>
    <property type="molecule type" value="Genomic_DNA"/>
</dbReference>
<comment type="caution">
    <text evidence="2">The sequence shown here is derived from an EMBL/GenBank/DDBJ whole genome shotgun (WGS) entry which is preliminary data.</text>
</comment>
<organism evidence="2">
    <name type="scientific">human gut metagenome</name>
    <dbReference type="NCBI Taxonomy" id="408170"/>
    <lineage>
        <taxon>unclassified sequences</taxon>
        <taxon>metagenomes</taxon>
        <taxon>organismal metagenomes</taxon>
    </lineage>
</organism>
<accession>K1THY4</accession>
<reference evidence="2" key="1">
    <citation type="journal article" date="2013" name="Environ. Microbiol.">
        <title>Microbiota from the distal guts of lean and obese adolescents exhibit partial functional redundancy besides clear differences in community structure.</title>
        <authorList>
            <person name="Ferrer M."/>
            <person name="Ruiz A."/>
            <person name="Lanza F."/>
            <person name="Haange S.B."/>
            <person name="Oberbach A."/>
            <person name="Till H."/>
            <person name="Bargiela R."/>
            <person name="Campoy C."/>
            <person name="Segura M.T."/>
            <person name="Richter M."/>
            <person name="von Bergen M."/>
            <person name="Seifert J."/>
            <person name="Suarez A."/>
        </authorList>
    </citation>
    <scope>NUCLEOTIDE SEQUENCE</scope>
</reference>
<feature type="non-terminal residue" evidence="2">
    <location>
        <position position="45"/>
    </location>
</feature>
<dbReference type="InterPro" id="IPR026870">
    <property type="entry name" value="Zinc_ribbon_dom"/>
</dbReference>
<proteinExistence type="predicted"/>
<name>K1THY4_9ZZZZ</name>
<evidence type="ECO:0000259" key="1">
    <source>
        <dbReference type="Pfam" id="PF13240"/>
    </source>
</evidence>
<feature type="domain" description="Zinc-ribbon" evidence="1">
    <location>
        <begin position="15"/>
        <end position="37"/>
    </location>
</feature>
<sequence>MGIILRRGIFMALIKCPECGKEISDKAASCPNCGFPITQGNVTQE</sequence>
<protein>
    <recommendedName>
        <fullName evidence="1">Zinc-ribbon domain-containing protein</fullName>
    </recommendedName>
</protein>
<dbReference type="Gene3D" id="2.20.28.30">
    <property type="entry name" value="RNA polymerase ii, chain L"/>
    <property type="match status" value="1"/>
</dbReference>
<dbReference type="Pfam" id="PF13240">
    <property type="entry name" value="Zn_Ribbon_1"/>
    <property type="match status" value="1"/>
</dbReference>
<gene>
    <name evidence="2" type="ORF">LEA_08311</name>
</gene>
<dbReference type="AlphaFoldDB" id="K1THY4"/>